<protein>
    <submittedName>
        <fullName evidence="3">YciI family protein</fullName>
    </submittedName>
</protein>
<evidence type="ECO:0000256" key="1">
    <source>
        <dbReference type="ARBA" id="ARBA00007689"/>
    </source>
</evidence>
<feature type="domain" description="YCII-related" evidence="2">
    <location>
        <begin position="21"/>
        <end position="88"/>
    </location>
</feature>
<accession>A0ABW6KCR5</accession>
<dbReference type="Pfam" id="PF03795">
    <property type="entry name" value="YCII"/>
    <property type="match status" value="1"/>
</dbReference>
<evidence type="ECO:0000313" key="4">
    <source>
        <dbReference type="Proteomes" id="UP001601059"/>
    </source>
</evidence>
<sequence>MQKLQFLYQLKLIPRLLDEKNWTDKENTTVAQHFTYLQDFHKEGKLILAGRTLQTDPFGIVIVEVETEEEALDIMSNDPAVKEGIMEATLFPYKVALLRENIQTS</sequence>
<reference evidence="3 4" key="1">
    <citation type="submission" date="2024-08" db="EMBL/GenBank/DDBJ databases">
        <title>Two novel Cytobacillus novel species.</title>
        <authorList>
            <person name="Liu G."/>
        </authorList>
    </citation>
    <scope>NUCLEOTIDE SEQUENCE [LARGE SCALE GENOMIC DNA]</scope>
    <source>
        <strain evidence="3 4">FJAT-54145</strain>
    </source>
</reference>
<evidence type="ECO:0000313" key="3">
    <source>
        <dbReference type="EMBL" id="MFE8701982.1"/>
    </source>
</evidence>
<keyword evidence="4" id="KW-1185">Reference proteome</keyword>
<proteinExistence type="inferred from homology"/>
<dbReference type="Gene3D" id="3.30.70.1060">
    <property type="entry name" value="Dimeric alpha+beta barrel"/>
    <property type="match status" value="1"/>
</dbReference>
<organism evidence="3 4">
    <name type="scientific">Cytobacillus spartinae</name>
    <dbReference type="NCBI Taxonomy" id="3299023"/>
    <lineage>
        <taxon>Bacteria</taxon>
        <taxon>Bacillati</taxon>
        <taxon>Bacillota</taxon>
        <taxon>Bacilli</taxon>
        <taxon>Bacillales</taxon>
        <taxon>Bacillaceae</taxon>
        <taxon>Cytobacillus</taxon>
    </lineage>
</organism>
<dbReference type="SUPFAM" id="SSF54909">
    <property type="entry name" value="Dimeric alpha+beta barrel"/>
    <property type="match status" value="1"/>
</dbReference>
<dbReference type="InterPro" id="IPR005545">
    <property type="entry name" value="YCII"/>
</dbReference>
<comment type="caution">
    <text evidence="3">The sequence shown here is derived from an EMBL/GenBank/DDBJ whole genome shotgun (WGS) entry which is preliminary data.</text>
</comment>
<dbReference type="RefSeq" id="WP_389361944.1">
    <property type="nucleotide sequence ID" value="NZ_JBIACK010000007.1"/>
</dbReference>
<gene>
    <name evidence="3" type="ORF">ACFYKX_15375</name>
</gene>
<comment type="similarity">
    <text evidence="1">Belongs to the YciI family.</text>
</comment>
<dbReference type="Proteomes" id="UP001601059">
    <property type="component" value="Unassembled WGS sequence"/>
</dbReference>
<dbReference type="EMBL" id="JBIACK010000007">
    <property type="protein sequence ID" value="MFE8701982.1"/>
    <property type="molecule type" value="Genomic_DNA"/>
</dbReference>
<evidence type="ECO:0000259" key="2">
    <source>
        <dbReference type="Pfam" id="PF03795"/>
    </source>
</evidence>
<dbReference type="InterPro" id="IPR011008">
    <property type="entry name" value="Dimeric_a/b-barrel"/>
</dbReference>
<name>A0ABW6KCR5_9BACI</name>